<organism evidence="3">
    <name type="scientific">Eucalyptus grandis</name>
    <name type="common">Flooded gum</name>
    <dbReference type="NCBI Taxonomy" id="71139"/>
    <lineage>
        <taxon>Eukaryota</taxon>
        <taxon>Viridiplantae</taxon>
        <taxon>Streptophyta</taxon>
        <taxon>Embryophyta</taxon>
        <taxon>Tracheophyta</taxon>
        <taxon>Spermatophyta</taxon>
        <taxon>Magnoliopsida</taxon>
        <taxon>eudicotyledons</taxon>
        <taxon>Gunneridae</taxon>
        <taxon>Pentapetalae</taxon>
        <taxon>rosids</taxon>
        <taxon>malvids</taxon>
        <taxon>Myrtales</taxon>
        <taxon>Myrtaceae</taxon>
        <taxon>Myrtoideae</taxon>
        <taxon>Eucalypteae</taxon>
        <taxon>Eucalyptus</taxon>
    </lineage>
</organism>
<gene>
    <name evidence="3" type="ORF">EUGRSUZ_A01206</name>
</gene>
<evidence type="ECO:0000313" key="3">
    <source>
        <dbReference type="EMBL" id="KCW88877.1"/>
    </source>
</evidence>
<dbReference type="KEGG" id="egr:104436063"/>
<dbReference type="OrthoDB" id="1939750at2759"/>
<keyword evidence="1" id="KW-0175">Coiled coil</keyword>
<accession>A0A059DE84</accession>
<evidence type="ECO:0000256" key="2">
    <source>
        <dbReference type="SAM" id="MobiDB-lite"/>
    </source>
</evidence>
<dbReference type="AlphaFoldDB" id="A0A059DE84"/>
<dbReference type="PANTHER" id="PTHR33701:SF2">
    <property type="entry name" value="TRANSMEMBRANE PROTEIN"/>
    <property type="match status" value="1"/>
</dbReference>
<dbReference type="EMBL" id="KK198753">
    <property type="protein sequence ID" value="KCW88877.1"/>
    <property type="molecule type" value="Genomic_DNA"/>
</dbReference>
<feature type="region of interest" description="Disordered" evidence="2">
    <location>
        <begin position="153"/>
        <end position="185"/>
    </location>
</feature>
<dbReference type="FunCoup" id="A0A059DE84">
    <property type="interactions" value="237"/>
</dbReference>
<protein>
    <submittedName>
        <fullName evidence="3">Uncharacterized protein</fullName>
    </submittedName>
</protein>
<dbReference type="eggNOG" id="ENOG502RZHI">
    <property type="taxonomic scope" value="Eukaryota"/>
</dbReference>
<dbReference type="Gramene" id="KCW88877">
    <property type="protein sequence ID" value="KCW88877"/>
    <property type="gene ID" value="EUGRSUZ_A01206"/>
</dbReference>
<dbReference type="STRING" id="71139.A0A059DE84"/>
<feature type="coiled-coil region" evidence="1">
    <location>
        <begin position="40"/>
        <end position="81"/>
    </location>
</feature>
<dbReference type="InParanoid" id="A0A059DE84"/>
<dbReference type="OMA" id="CLRGRLI"/>
<evidence type="ECO:0000256" key="1">
    <source>
        <dbReference type="SAM" id="Coils"/>
    </source>
</evidence>
<reference evidence="3" key="1">
    <citation type="submission" date="2013-07" db="EMBL/GenBank/DDBJ databases">
        <title>The genome of Eucalyptus grandis.</title>
        <authorList>
            <person name="Schmutz J."/>
            <person name="Hayes R."/>
            <person name="Myburg A."/>
            <person name="Tuskan G."/>
            <person name="Grattapaglia D."/>
            <person name="Rokhsar D.S."/>
        </authorList>
    </citation>
    <scope>NUCLEOTIDE SEQUENCE</scope>
    <source>
        <tissue evidence="3">Leaf extractions</tissue>
    </source>
</reference>
<name>A0A059DE84_EUCGR</name>
<dbReference type="PANTHER" id="PTHR33701">
    <property type="entry name" value="TRANSMEMBRANE PROTEIN"/>
    <property type="match status" value="1"/>
</dbReference>
<sequence>MMPVDKEESSLSIKEIRGTEEGLRTVECLRGRLLAERQASRFAREQAQLMANRLVELENQLREETRLRTKTEKKLKCLKKKLETLLISPALPEPEQSGACEAGIASSDSSSTVTIASETKITEEAEVESKSHFENMDASLHLELYASEKSLAGDKRDSNAGDFSSEKAGPKYDEFKTDGHSHTSARDLATENENSFDGDDQVDDSLALVPVTLPEAEPESKEPNAKMTITSASVSEVLDALRHARENIQRSMEKRSCMIRVGPPHRAAQLC</sequence>
<proteinExistence type="predicted"/>